<dbReference type="InterPro" id="IPR010982">
    <property type="entry name" value="Lambda_DNA-bd_dom_sf"/>
</dbReference>
<dbReference type="InterPro" id="IPR001387">
    <property type="entry name" value="Cro/C1-type_HTH"/>
</dbReference>
<evidence type="ECO:0000313" key="2">
    <source>
        <dbReference type="EMBL" id="KYH30527.1"/>
    </source>
</evidence>
<evidence type="ECO:0000313" key="3">
    <source>
        <dbReference type="Proteomes" id="UP000075531"/>
    </source>
</evidence>
<dbReference type="STRING" id="1121338.CLTEP_25920"/>
<dbReference type="GO" id="GO:0003677">
    <property type="term" value="F:DNA binding"/>
    <property type="evidence" value="ECO:0007669"/>
    <property type="project" value="InterPro"/>
</dbReference>
<sequence length="130" mass="15179">MNITDRYNLDRAFEIRKKVGQNILNIIKEKGYTKSSFSRLSNISRPTLDRIINGEIDNKTTFTTHINKILDNQILTIKELLNYNSEQEVSNIPDVAFSDNSPENHELKPEAKNMFMILDDILHLCEIYYD</sequence>
<name>A0A151AT14_9CLOT</name>
<accession>A0A151AT14</accession>
<dbReference type="Proteomes" id="UP000075531">
    <property type="component" value="Unassembled WGS sequence"/>
</dbReference>
<evidence type="ECO:0000259" key="1">
    <source>
        <dbReference type="Pfam" id="PF13443"/>
    </source>
</evidence>
<feature type="domain" description="HTH cro/C1-type" evidence="1">
    <location>
        <begin position="22"/>
        <end position="84"/>
    </location>
</feature>
<dbReference type="AlphaFoldDB" id="A0A151AT14"/>
<dbReference type="RefSeq" id="WP_066827330.1">
    <property type="nucleotide sequence ID" value="NZ_LTBA01000068.1"/>
</dbReference>
<reference evidence="2 3" key="1">
    <citation type="submission" date="2016-02" db="EMBL/GenBank/DDBJ databases">
        <title>Genome sequence of Clostridium tepidiprofundi DSM 19306.</title>
        <authorList>
            <person name="Poehlein A."/>
            <person name="Daniel R."/>
        </authorList>
    </citation>
    <scope>NUCLEOTIDE SEQUENCE [LARGE SCALE GENOMIC DNA]</scope>
    <source>
        <strain evidence="2 3">DSM 19306</strain>
    </source>
</reference>
<protein>
    <recommendedName>
        <fullName evidence="1">HTH cro/C1-type domain-containing protein</fullName>
    </recommendedName>
</protein>
<gene>
    <name evidence="2" type="ORF">CLTEP_25920</name>
</gene>
<dbReference type="EMBL" id="LTBA01000068">
    <property type="protein sequence ID" value="KYH30527.1"/>
    <property type="molecule type" value="Genomic_DNA"/>
</dbReference>
<proteinExistence type="predicted"/>
<comment type="caution">
    <text evidence="2">The sequence shown here is derived from an EMBL/GenBank/DDBJ whole genome shotgun (WGS) entry which is preliminary data.</text>
</comment>
<keyword evidence="3" id="KW-1185">Reference proteome</keyword>
<dbReference type="CDD" id="cd00093">
    <property type="entry name" value="HTH_XRE"/>
    <property type="match status" value="1"/>
</dbReference>
<dbReference type="Gene3D" id="1.10.260.40">
    <property type="entry name" value="lambda repressor-like DNA-binding domains"/>
    <property type="match status" value="1"/>
</dbReference>
<dbReference type="Pfam" id="PF13443">
    <property type="entry name" value="HTH_26"/>
    <property type="match status" value="1"/>
</dbReference>
<organism evidence="2 3">
    <name type="scientific">Clostridium tepidiprofundi DSM 19306</name>
    <dbReference type="NCBI Taxonomy" id="1121338"/>
    <lineage>
        <taxon>Bacteria</taxon>
        <taxon>Bacillati</taxon>
        <taxon>Bacillota</taxon>
        <taxon>Clostridia</taxon>
        <taxon>Eubacteriales</taxon>
        <taxon>Clostridiaceae</taxon>
        <taxon>Clostridium</taxon>
    </lineage>
</organism>
<dbReference type="PATRIC" id="fig|1121338.3.peg.2694"/>
<dbReference type="SUPFAM" id="SSF47413">
    <property type="entry name" value="lambda repressor-like DNA-binding domains"/>
    <property type="match status" value="1"/>
</dbReference>
<dbReference type="OrthoDB" id="1048983at2"/>